<dbReference type="AlphaFoldDB" id="A0A8H9R0W4"/>
<dbReference type="RefSeq" id="WP_415339722.1">
    <property type="nucleotide sequence ID" value="NZ_JBCAPU010000076.1"/>
</dbReference>
<dbReference type="EMBL" id="DACTCB010000012">
    <property type="protein sequence ID" value="HAT4308423.1"/>
    <property type="molecule type" value="Genomic_DNA"/>
</dbReference>
<dbReference type="Proteomes" id="UP000859547">
    <property type="component" value="Unassembled WGS sequence"/>
</dbReference>
<proteinExistence type="predicted"/>
<reference evidence="1" key="1">
    <citation type="journal article" date="2018" name="Genome Biol.">
        <title>SKESA: strategic k-mer extension for scrupulous assemblies.</title>
        <authorList>
            <person name="Souvorov A."/>
            <person name="Agarwala R."/>
            <person name="Lipman D.J."/>
        </authorList>
    </citation>
    <scope>NUCLEOTIDE SEQUENCE</scope>
    <source>
        <strain evidence="1">C8</strain>
    </source>
</reference>
<accession>A0A8H9R0W4</accession>
<gene>
    <name evidence="1" type="ORF">I9080_002236</name>
</gene>
<sequence>MERCEIMDFEFTSDKILEAQSLDISDDREVEAMIEKIGLWLKSDNLDYKESLFLEGFNSMLKKYIRQKIKRNSAKSS</sequence>
<protein>
    <submittedName>
        <fullName evidence="1">Uncharacterized protein</fullName>
    </submittedName>
</protein>
<evidence type="ECO:0000313" key="1">
    <source>
        <dbReference type="EMBL" id="HAT4308423.1"/>
    </source>
</evidence>
<name>A0A8H9R0W4_CLOPF</name>
<organism evidence="1">
    <name type="scientific">Clostridium perfringens</name>
    <dbReference type="NCBI Taxonomy" id="1502"/>
    <lineage>
        <taxon>Bacteria</taxon>
        <taxon>Bacillati</taxon>
        <taxon>Bacillota</taxon>
        <taxon>Clostridia</taxon>
        <taxon>Eubacteriales</taxon>
        <taxon>Clostridiaceae</taxon>
        <taxon>Clostridium</taxon>
    </lineage>
</organism>
<reference evidence="1" key="2">
    <citation type="submission" date="2020-07" db="EMBL/GenBank/DDBJ databases">
        <authorList>
            <consortium name="NCBI Pathogen Detection Project"/>
        </authorList>
    </citation>
    <scope>NUCLEOTIDE SEQUENCE</scope>
    <source>
        <strain evidence="1">C8</strain>
    </source>
</reference>
<comment type="caution">
    <text evidence="1">The sequence shown here is derived from an EMBL/GenBank/DDBJ whole genome shotgun (WGS) entry which is preliminary data.</text>
</comment>